<reference evidence="4 5" key="1">
    <citation type="journal article" date="2019" name="Sci. Rep.">
        <title>Orb-weaving spider Araneus ventricosus genome elucidates the spidroin gene catalogue.</title>
        <authorList>
            <person name="Kono N."/>
            <person name="Nakamura H."/>
            <person name="Ohtoshi R."/>
            <person name="Moran D.A.P."/>
            <person name="Shinohara A."/>
            <person name="Yoshida Y."/>
            <person name="Fujiwara M."/>
            <person name="Mori M."/>
            <person name="Tomita M."/>
            <person name="Arakawa K."/>
        </authorList>
    </citation>
    <scope>NUCLEOTIDE SEQUENCE [LARGE SCALE GENOMIC DNA]</scope>
</reference>
<dbReference type="EMBL" id="BGPR01000699">
    <property type="protein sequence ID" value="GBM32119.1"/>
    <property type="molecule type" value="Genomic_DNA"/>
</dbReference>
<feature type="domain" description="Fibrinogen C-terminal" evidence="3">
    <location>
        <begin position="125"/>
        <end position="346"/>
    </location>
</feature>
<dbReference type="GO" id="GO:0005615">
    <property type="term" value="C:extracellular space"/>
    <property type="evidence" value="ECO:0007669"/>
    <property type="project" value="TreeGrafter"/>
</dbReference>
<dbReference type="InterPro" id="IPR050373">
    <property type="entry name" value="Fibrinogen_C-term_domain"/>
</dbReference>
<keyword evidence="5" id="KW-1185">Reference proteome</keyword>
<dbReference type="SMART" id="SM00186">
    <property type="entry name" value="FBG"/>
    <property type="match status" value="1"/>
</dbReference>
<dbReference type="InterPro" id="IPR014716">
    <property type="entry name" value="Fibrinogen_a/b/g_C_1"/>
</dbReference>
<dbReference type="PROSITE" id="PS51406">
    <property type="entry name" value="FIBRINOGEN_C_2"/>
    <property type="match status" value="1"/>
</dbReference>
<dbReference type="NCBIfam" id="NF040941">
    <property type="entry name" value="GGGWT_bact"/>
    <property type="match status" value="1"/>
</dbReference>
<dbReference type="PANTHER" id="PTHR19143:SF394">
    <property type="entry name" value="ANGIOPOIETIN-RELATED PROTEIN 3-LIKE"/>
    <property type="match status" value="1"/>
</dbReference>
<name>A0A4Y2EUY4_ARAVE</name>
<evidence type="ECO:0000313" key="4">
    <source>
        <dbReference type="EMBL" id="GBM32119.1"/>
    </source>
</evidence>
<dbReference type="SUPFAM" id="SSF56496">
    <property type="entry name" value="Fibrinogen C-terminal domain-like"/>
    <property type="match status" value="1"/>
</dbReference>
<comment type="caution">
    <text evidence="4">The sequence shown here is derived from an EMBL/GenBank/DDBJ whole genome shotgun (WGS) entry which is preliminary data.</text>
</comment>
<dbReference type="InterPro" id="IPR002181">
    <property type="entry name" value="Fibrinogen_a/b/g_C_dom"/>
</dbReference>
<evidence type="ECO:0000256" key="1">
    <source>
        <dbReference type="ARBA" id="ARBA00023157"/>
    </source>
</evidence>
<feature type="chain" id="PRO_5021423338" evidence="2">
    <location>
        <begin position="45"/>
        <end position="346"/>
    </location>
</feature>
<protein>
    <submittedName>
        <fullName evidence="4">Techylectin-5A</fullName>
    </submittedName>
</protein>
<evidence type="ECO:0000256" key="2">
    <source>
        <dbReference type="SAM" id="SignalP"/>
    </source>
</evidence>
<organism evidence="4 5">
    <name type="scientific">Araneus ventricosus</name>
    <name type="common">Orbweaver spider</name>
    <name type="synonym">Epeira ventricosa</name>
    <dbReference type="NCBI Taxonomy" id="182803"/>
    <lineage>
        <taxon>Eukaryota</taxon>
        <taxon>Metazoa</taxon>
        <taxon>Ecdysozoa</taxon>
        <taxon>Arthropoda</taxon>
        <taxon>Chelicerata</taxon>
        <taxon>Arachnida</taxon>
        <taxon>Araneae</taxon>
        <taxon>Araneomorphae</taxon>
        <taxon>Entelegynae</taxon>
        <taxon>Araneoidea</taxon>
        <taxon>Araneidae</taxon>
        <taxon>Araneus</taxon>
    </lineage>
</organism>
<keyword evidence="2" id="KW-0732">Signal</keyword>
<gene>
    <name evidence="4" type="primary">TL5A_46</name>
    <name evidence="4" type="ORF">AVEN_11909_1</name>
</gene>
<feature type="signal peptide" evidence="2">
    <location>
        <begin position="1"/>
        <end position="44"/>
    </location>
</feature>
<dbReference type="PANTHER" id="PTHR19143">
    <property type="entry name" value="FIBRINOGEN/TENASCIN/ANGIOPOEITIN"/>
    <property type="match status" value="1"/>
</dbReference>
<dbReference type="Pfam" id="PF00147">
    <property type="entry name" value="Fibrinogen_C"/>
    <property type="match status" value="1"/>
</dbReference>
<keyword evidence="1" id="KW-1015">Disulfide bond</keyword>
<evidence type="ECO:0000259" key="3">
    <source>
        <dbReference type="PROSITE" id="PS51406"/>
    </source>
</evidence>
<accession>A0A4Y2EUY4</accession>
<evidence type="ECO:0000313" key="5">
    <source>
        <dbReference type="Proteomes" id="UP000499080"/>
    </source>
</evidence>
<dbReference type="Gene3D" id="3.90.215.10">
    <property type="entry name" value="Gamma Fibrinogen, chain A, domain 1"/>
    <property type="match status" value="1"/>
</dbReference>
<dbReference type="OrthoDB" id="6345539at2759"/>
<dbReference type="AlphaFoldDB" id="A0A4Y2EUY4"/>
<sequence length="346" mass="39562">MYLLVWYQSFLSLGRTLSQQNMWIANISLELLFLVLLAAIKAHADSAACEQKEKTLALLDFAKESIKKAKDLQPHCISDSKDTSFNATECGAKEKVSAFLDIARNLIEEAKENYPNCDGNFTKDVLPTKKAADCSEILENGERKSGEYTIWPSHPNFLGKELKVFCDMETDGGGWTVIQRRGDFPNKVDFYRNWSDYKHGFGNISEEFWLGNDNIFALTNQGNCTVRFDMKSVDKEYRFATYSDFRIEDEKAGYKLHYGDYEGTAGDGIKEIKNMEFSTKDKKYEKSNTGCPSMRLSGWWFNNCGSSNPNGLNIADGKQDQKYMNWRPFTKYSALLSIEIKIRKEK</sequence>
<dbReference type="PROSITE" id="PS00514">
    <property type="entry name" value="FIBRINOGEN_C_1"/>
    <property type="match status" value="1"/>
</dbReference>
<dbReference type="Proteomes" id="UP000499080">
    <property type="component" value="Unassembled WGS sequence"/>
</dbReference>
<proteinExistence type="predicted"/>
<dbReference type="InterPro" id="IPR036056">
    <property type="entry name" value="Fibrinogen-like_C"/>
</dbReference>
<dbReference type="InterPro" id="IPR020837">
    <property type="entry name" value="Fibrinogen_CS"/>
</dbReference>
<dbReference type="CDD" id="cd00087">
    <property type="entry name" value="FReD"/>
    <property type="match status" value="1"/>
</dbReference>